<dbReference type="Proteomes" id="UP001196413">
    <property type="component" value="Unassembled WGS sequence"/>
</dbReference>
<sequence length="91" mass="10653">MSSNSKPVHRPPHIVILCSVRYALNRIRRETEWVRSLPRSRAHSWTKFDAPNRPRSPISGVFTRPTIYSDLLQSQRPCTAPEEHRPRQSHD</sequence>
<reference evidence="1" key="1">
    <citation type="submission" date="2021-06" db="EMBL/GenBank/DDBJ databases">
        <title>Parelaphostrongylus tenuis whole genome reference sequence.</title>
        <authorList>
            <person name="Garwood T.J."/>
            <person name="Larsen P.A."/>
            <person name="Fountain-Jones N.M."/>
            <person name="Garbe J.R."/>
            <person name="Macchietto M.G."/>
            <person name="Kania S.A."/>
            <person name="Gerhold R.W."/>
            <person name="Richards J.E."/>
            <person name="Wolf T.M."/>
        </authorList>
    </citation>
    <scope>NUCLEOTIDE SEQUENCE</scope>
    <source>
        <strain evidence="1">MNPRO001-30</strain>
        <tissue evidence="1">Meninges</tissue>
    </source>
</reference>
<protein>
    <submittedName>
        <fullName evidence="1">Uncharacterized protein</fullName>
    </submittedName>
</protein>
<organism evidence="1 2">
    <name type="scientific">Parelaphostrongylus tenuis</name>
    <name type="common">Meningeal worm</name>
    <dbReference type="NCBI Taxonomy" id="148309"/>
    <lineage>
        <taxon>Eukaryota</taxon>
        <taxon>Metazoa</taxon>
        <taxon>Ecdysozoa</taxon>
        <taxon>Nematoda</taxon>
        <taxon>Chromadorea</taxon>
        <taxon>Rhabditida</taxon>
        <taxon>Rhabditina</taxon>
        <taxon>Rhabditomorpha</taxon>
        <taxon>Strongyloidea</taxon>
        <taxon>Metastrongylidae</taxon>
        <taxon>Parelaphostrongylus</taxon>
    </lineage>
</organism>
<comment type="caution">
    <text evidence="1">The sequence shown here is derived from an EMBL/GenBank/DDBJ whole genome shotgun (WGS) entry which is preliminary data.</text>
</comment>
<keyword evidence="2" id="KW-1185">Reference proteome</keyword>
<proteinExistence type="predicted"/>
<evidence type="ECO:0000313" key="1">
    <source>
        <dbReference type="EMBL" id="KAJ1370311.1"/>
    </source>
</evidence>
<dbReference type="EMBL" id="JAHQIW010006768">
    <property type="protein sequence ID" value="KAJ1370311.1"/>
    <property type="molecule type" value="Genomic_DNA"/>
</dbReference>
<accession>A0AAD5WHQ7</accession>
<name>A0AAD5WHQ7_PARTN</name>
<dbReference type="AlphaFoldDB" id="A0AAD5WHQ7"/>
<evidence type="ECO:0000313" key="2">
    <source>
        <dbReference type="Proteomes" id="UP001196413"/>
    </source>
</evidence>
<gene>
    <name evidence="1" type="ORF">KIN20_032005</name>
</gene>